<dbReference type="Proteomes" id="UP001224122">
    <property type="component" value="Unassembled WGS sequence"/>
</dbReference>
<gene>
    <name evidence="2" type="ORF">J2S10_001625</name>
</gene>
<protein>
    <submittedName>
        <fullName evidence="2">Enoyl-CoA hydratase/carnithine racemase</fullName>
    </submittedName>
</protein>
<sequence length="256" mass="28353">MAYTIEKREMGYLLFTIARSEKRNAINYEVMQGLTEAIKLANETDIKALVITGIGDHAFCSGGDLSVFHRLETKEDAYQMLSKMGNILYSLLTLPKPTLALMNGIALGGGCELAAACDFRLARTGIKAGFVHGKQAITTGWGGGSIVAEKFAASKAMKLLMDAELHTAEYLTEIGFIDGLFAYDSLLACETYLANLLSNDPRVLQSYKKVWIRKWEEAKLSERIEEEVNNCAVLWEGDVHIGHVKKFLSKKTMNKD</sequence>
<evidence type="ECO:0000313" key="3">
    <source>
        <dbReference type="Proteomes" id="UP001224122"/>
    </source>
</evidence>
<dbReference type="CDD" id="cd06558">
    <property type="entry name" value="crotonase-like"/>
    <property type="match status" value="1"/>
</dbReference>
<dbReference type="InterPro" id="IPR029045">
    <property type="entry name" value="ClpP/crotonase-like_dom_sf"/>
</dbReference>
<dbReference type="RefSeq" id="WP_307406303.1">
    <property type="nucleotide sequence ID" value="NZ_JAUSTW010000002.1"/>
</dbReference>
<dbReference type="EMBL" id="JAUSTW010000002">
    <property type="protein sequence ID" value="MDQ0198484.1"/>
    <property type="molecule type" value="Genomic_DNA"/>
</dbReference>
<dbReference type="InterPro" id="IPR001753">
    <property type="entry name" value="Enoyl-CoA_hydra/iso"/>
</dbReference>
<dbReference type="SUPFAM" id="SSF52096">
    <property type="entry name" value="ClpP/crotonase"/>
    <property type="match status" value="1"/>
</dbReference>
<keyword evidence="3" id="KW-1185">Reference proteome</keyword>
<dbReference type="Pfam" id="PF00378">
    <property type="entry name" value="ECH_1"/>
    <property type="match status" value="1"/>
</dbReference>
<dbReference type="Gene3D" id="3.90.226.10">
    <property type="entry name" value="2-enoyl-CoA Hydratase, Chain A, domain 1"/>
    <property type="match status" value="1"/>
</dbReference>
<comment type="caution">
    <text evidence="2">The sequence shown here is derived from an EMBL/GenBank/DDBJ whole genome shotgun (WGS) entry which is preliminary data.</text>
</comment>
<accession>A0ABT9XSF6</accession>
<dbReference type="PANTHER" id="PTHR11941">
    <property type="entry name" value="ENOYL-COA HYDRATASE-RELATED"/>
    <property type="match status" value="1"/>
</dbReference>
<proteinExistence type="predicted"/>
<dbReference type="PANTHER" id="PTHR11941:SF27">
    <property type="entry name" value="ETHYLMALONYL-COA DECARBOXYLASE"/>
    <property type="match status" value="1"/>
</dbReference>
<evidence type="ECO:0000313" key="2">
    <source>
        <dbReference type="EMBL" id="MDQ0198484.1"/>
    </source>
</evidence>
<organism evidence="2 3">
    <name type="scientific">Neobacillus ginsengisoli</name>
    <dbReference type="NCBI Taxonomy" id="904295"/>
    <lineage>
        <taxon>Bacteria</taxon>
        <taxon>Bacillati</taxon>
        <taxon>Bacillota</taxon>
        <taxon>Bacilli</taxon>
        <taxon>Bacillales</taxon>
        <taxon>Bacillaceae</taxon>
        <taxon>Neobacillus</taxon>
    </lineage>
</organism>
<name>A0ABT9XSF6_9BACI</name>
<reference evidence="2 3" key="1">
    <citation type="submission" date="2023-07" db="EMBL/GenBank/DDBJ databases">
        <title>Genomic Encyclopedia of Type Strains, Phase IV (KMG-IV): sequencing the most valuable type-strain genomes for metagenomic binning, comparative biology and taxonomic classification.</title>
        <authorList>
            <person name="Goeker M."/>
        </authorList>
    </citation>
    <scope>NUCLEOTIDE SEQUENCE [LARGE SCALE GENOMIC DNA]</scope>
    <source>
        <strain evidence="2 3">DSM 27594</strain>
    </source>
</reference>
<evidence type="ECO:0000256" key="1">
    <source>
        <dbReference type="ARBA" id="ARBA00023239"/>
    </source>
</evidence>
<keyword evidence="1" id="KW-0456">Lyase</keyword>